<dbReference type="InterPro" id="IPR002591">
    <property type="entry name" value="Phosphodiest/P_Trfase"/>
</dbReference>
<dbReference type="AlphaFoldDB" id="A0A841EHD5"/>
<organism evidence="1 2">
    <name type="scientific">Streptomonospora salina</name>
    <dbReference type="NCBI Taxonomy" id="104205"/>
    <lineage>
        <taxon>Bacteria</taxon>
        <taxon>Bacillati</taxon>
        <taxon>Actinomycetota</taxon>
        <taxon>Actinomycetes</taxon>
        <taxon>Streptosporangiales</taxon>
        <taxon>Nocardiopsidaceae</taxon>
        <taxon>Streptomonospora</taxon>
    </lineage>
</organism>
<reference evidence="1 2" key="1">
    <citation type="submission" date="2020-08" db="EMBL/GenBank/DDBJ databases">
        <title>Sequencing the genomes of 1000 actinobacteria strains.</title>
        <authorList>
            <person name="Klenk H.-P."/>
        </authorList>
    </citation>
    <scope>NUCLEOTIDE SEQUENCE [LARGE SCALE GENOMIC DNA]</scope>
    <source>
        <strain evidence="1 2">DSM 44593</strain>
    </source>
</reference>
<dbReference type="Proteomes" id="UP000578077">
    <property type="component" value="Unassembled WGS sequence"/>
</dbReference>
<dbReference type="GO" id="GO:0016787">
    <property type="term" value="F:hydrolase activity"/>
    <property type="evidence" value="ECO:0007669"/>
    <property type="project" value="UniProtKB-ARBA"/>
</dbReference>
<dbReference type="Gene3D" id="3.40.720.10">
    <property type="entry name" value="Alkaline Phosphatase, subunit A"/>
    <property type="match status" value="1"/>
</dbReference>
<name>A0A841EHD5_9ACTN</name>
<keyword evidence="2" id="KW-1185">Reference proteome</keyword>
<proteinExistence type="predicted"/>
<evidence type="ECO:0000313" key="1">
    <source>
        <dbReference type="EMBL" id="MBB6000443.1"/>
    </source>
</evidence>
<dbReference type="SUPFAM" id="SSF53649">
    <property type="entry name" value="Alkaline phosphatase-like"/>
    <property type="match status" value="1"/>
</dbReference>
<comment type="caution">
    <text evidence="1">The sequence shown here is derived from an EMBL/GenBank/DDBJ whole genome shotgun (WGS) entry which is preliminary data.</text>
</comment>
<protein>
    <recommendedName>
        <fullName evidence="3">Phosphodiesterase</fullName>
    </recommendedName>
</protein>
<evidence type="ECO:0008006" key="3">
    <source>
        <dbReference type="Google" id="ProtNLM"/>
    </source>
</evidence>
<dbReference type="PANTHER" id="PTHR10151">
    <property type="entry name" value="ECTONUCLEOTIDE PYROPHOSPHATASE/PHOSPHODIESTERASE"/>
    <property type="match status" value="1"/>
</dbReference>
<accession>A0A841EHD5</accession>
<gene>
    <name evidence="1" type="ORF">HNR25_004194</name>
</gene>
<evidence type="ECO:0000313" key="2">
    <source>
        <dbReference type="Proteomes" id="UP000578077"/>
    </source>
</evidence>
<sequence>MPADTDDLTAPRYGASLASLTTSVLASLGVAGEADALGLPPVRRACVLLVDGMGWEALRANRRHAPFLAGLLETGSPISAGCPTTTATSLTTVGTGRPPGRHGVVGYQVAVPGTERVLNQLRWGAPDIVPENWQPHTTAYERAERAGVRTAYIAAGAYRGSGLSRASARGGRYVGADSITDLAVRAGEALEGDDRVYAFVYHSDLDSLGHVHGVDSPHWRTHLGYVDRLAERIADSLPPDAALYITADHGMVDTAPGTRIDIESEPAFNAGVRLRAGEPRARHIYTRDGAAADVAAAWRELLDDRALVLTRAEASDRGLFGDVEDAVRPRIGDVLVLARANTVLVAPEAERTVSGLIGHHGSLTADELRVPLLRVGTVA</sequence>
<dbReference type="Pfam" id="PF01663">
    <property type="entry name" value="Phosphodiest"/>
    <property type="match status" value="1"/>
</dbReference>
<dbReference type="EMBL" id="JACHLY010000001">
    <property type="protein sequence ID" value="MBB6000443.1"/>
    <property type="molecule type" value="Genomic_DNA"/>
</dbReference>
<dbReference type="InterPro" id="IPR017850">
    <property type="entry name" value="Alkaline_phosphatase_core_sf"/>
</dbReference>
<dbReference type="PANTHER" id="PTHR10151:SF120">
    <property type="entry name" value="BIS(5'-ADENOSYL)-TRIPHOSPHATASE"/>
    <property type="match status" value="1"/>
</dbReference>
<dbReference type="RefSeq" id="WP_184637866.1">
    <property type="nucleotide sequence ID" value="NZ_BAABKT010000032.1"/>
</dbReference>